<dbReference type="AlphaFoldDB" id="A0A2S7K6Y8"/>
<feature type="transmembrane region" description="Helical" evidence="1">
    <location>
        <begin position="21"/>
        <end position="39"/>
    </location>
</feature>
<comment type="caution">
    <text evidence="2">The sequence shown here is derived from an EMBL/GenBank/DDBJ whole genome shotgun (WGS) entry which is preliminary data.</text>
</comment>
<gene>
    <name evidence="2" type="ORF">CW354_08125</name>
</gene>
<dbReference type="OrthoDB" id="9827210at2"/>
<keyword evidence="3" id="KW-1185">Reference proteome</keyword>
<evidence type="ECO:0000256" key="1">
    <source>
        <dbReference type="SAM" id="Phobius"/>
    </source>
</evidence>
<protein>
    <submittedName>
        <fullName evidence="2">Uncharacterized protein</fullName>
    </submittedName>
</protein>
<keyword evidence="1" id="KW-0472">Membrane</keyword>
<name>A0A2S7K6Y8_9PROT</name>
<organism evidence="2 3">
    <name type="scientific">Hyphococcus luteus</name>
    <dbReference type="NCBI Taxonomy" id="2058213"/>
    <lineage>
        <taxon>Bacteria</taxon>
        <taxon>Pseudomonadati</taxon>
        <taxon>Pseudomonadota</taxon>
        <taxon>Alphaproteobacteria</taxon>
        <taxon>Parvularculales</taxon>
        <taxon>Parvularculaceae</taxon>
        <taxon>Hyphococcus</taxon>
    </lineage>
</organism>
<reference evidence="2 3" key="1">
    <citation type="submission" date="2017-12" db="EMBL/GenBank/DDBJ databases">
        <authorList>
            <person name="Hurst M.R.H."/>
        </authorList>
    </citation>
    <scope>NUCLEOTIDE SEQUENCE [LARGE SCALE GENOMIC DNA]</scope>
    <source>
        <strain evidence="2 3">SY-3-19</strain>
    </source>
</reference>
<dbReference type="Proteomes" id="UP000239504">
    <property type="component" value="Unassembled WGS sequence"/>
</dbReference>
<evidence type="ECO:0000313" key="3">
    <source>
        <dbReference type="Proteomes" id="UP000239504"/>
    </source>
</evidence>
<evidence type="ECO:0000313" key="2">
    <source>
        <dbReference type="EMBL" id="PQA88257.1"/>
    </source>
</evidence>
<accession>A0A2S7K6Y8</accession>
<proteinExistence type="predicted"/>
<dbReference type="RefSeq" id="WP_104829502.1">
    <property type="nucleotide sequence ID" value="NZ_PJCH01000005.1"/>
</dbReference>
<dbReference type="EMBL" id="PJCH01000005">
    <property type="protein sequence ID" value="PQA88257.1"/>
    <property type="molecule type" value="Genomic_DNA"/>
</dbReference>
<sequence>MSDQNGFREHAARFNRIFSRAITISLIIGVVIGVGFNSAKAEATPQPFSQKLSTEYPDPFKLMRRAQFCYAIDPDADYWGDDDKLTSYQQDWRRVFLAAQFISVLHGYGLFGAGYQGKTGLKLDPTAMELVLLFGEDDYDDCAAEVQTILPGMNGLLMSVYAPQWDAALTRHMEAIIDDKAYFGVLRRDEQYWCRAVMTKAVDVLKATPDIFTAHETDPADVLIAKHTAHALFWDAQITGKQYAANSRLDVIAILKDLQNSGLNIVDSDIRDATYAFFLTSARRCESRRAYINQTMGVE</sequence>
<keyword evidence="1" id="KW-0812">Transmembrane</keyword>
<keyword evidence="1" id="KW-1133">Transmembrane helix</keyword>